<sequence>MKLFHNNWQWKRPLVRIPLVFDLFAGLRTLMKRTANSQNCTQRTRWSPTIILSKLIVIFKFINKLTTDHNWISPWMTFTFKLSTTIGIFSENWNK</sequence>
<protein>
    <submittedName>
        <fullName evidence="1">Uncharacterized protein</fullName>
    </submittedName>
</protein>
<keyword evidence="2" id="KW-1185">Reference proteome</keyword>
<organism evidence="1 2">
    <name type="scientific">Trichinella murrelli</name>
    <dbReference type="NCBI Taxonomy" id="144512"/>
    <lineage>
        <taxon>Eukaryota</taxon>
        <taxon>Metazoa</taxon>
        <taxon>Ecdysozoa</taxon>
        <taxon>Nematoda</taxon>
        <taxon>Enoplea</taxon>
        <taxon>Dorylaimia</taxon>
        <taxon>Trichinellida</taxon>
        <taxon>Trichinellidae</taxon>
        <taxon>Trichinella</taxon>
    </lineage>
</organism>
<accession>A0A0V0TEB3</accession>
<dbReference type="AlphaFoldDB" id="A0A0V0TEB3"/>
<dbReference type="EMBL" id="JYDJ01000317">
    <property type="protein sequence ID" value="KRX37270.1"/>
    <property type="molecule type" value="Genomic_DNA"/>
</dbReference>
<evidence type="ECO:0000313" key="2">
    <source>
        <dbReference type="Proteomes" id="UP000055048"/>
    </source>
</evidence>
<name>A0A0V0TEB3_9BILA</name>
<proteinExistence type="predicted"/>
<evidence type="ECO:0000313" key="1">
    <source>
        <dbReference type="EMBL" id="KRX37270.1"/>
    </source>
</evidence>
<comment type="caution">
    <text evidence="1">The sequence shown here is derived from an EMBL/GenBank/DDBJ whole genome shotgun (WGS) entry which is preliminary data.</text>
</comment>
<reference evidence="1 2" key="1">
    <citation type="submission" date="2015-01" db="EMBL/GenBank/DDBJ databases">
        <title>Evolution of Trichinella species and genotypes.</title>
        <authorList>
            <person name="Korhonen P.K."/>
            <person name="Edoardo P."/>
            <person name="Giuseppe L.R."/>
            <person name="Gasser R.B."/>
        </authorList>
    </citation>
    <scope>NUCLEOTIDE SEQUENCE [LARGE SCALE GENOMIC DNA]</scope>
    <source>
        <strain evidence="1">ISS417</strain>
    </source>
</reference>
<dbReference type="Proteomes" id="UP000055048">
    <property type="component" value="Unassembled WGS sequence"/>
</dbReference>
<gene>
    <name evidence="1" type="ORF">T05_2195</name>
</gene>